<dbReference type="STRING" id="406100.SAMN04488052_1092"/>
<evidence type="ECO:0000256" key="1">
    <source>
        <dbReference type="ARBA" id="ARBA00005495"/>
    </source>
</evidence>
<protein>
    <submittedName>
        <fullName evidence="6">Uncharacterized conserved protein</fullName>
    </submittedName>
</protein>
<organism evidence="6 7">
    <name type="scientific">Aquisalimonas asiatica</name>
    <dbReference type="NCBI Taxonomy" id="406100"/>
    <lineage>
        <taxon>Bacteria</taxon>
        <taxon>Pseudomonadati</taxon>
        <taxon>Pseudomonadota</taxon>
        <taxon>Gammaproteobacteria</taxon>
        <taxon>Chromatiales</taxon>
        <taxon>Ectothiorhodospiraceae</taxon>
        <taxon>Aquisalimonas</taxon>
    </lineage>
</organism>
<name>A0A1H8UZK7_9GAMM</name>
<keyword evidence="2" id="KW-0479">Metal-binding</keyword>
<sequence>MDSATEHRGACLCGAVSVVATVKSDHMGVCHCVMCRKWGGGPLMAVECGSAVTFQGEDQIATFSSSEWAERGFCRVCGTHLFYRLKEDGFYAIPVGLFDGDGAWTLSEEIFIDHKPAFYSFAEKTRALTGAEVFAQYSGS</sequence>
<evidence type="ECO:0000256" key="4">
    <source>
        <dbReference type="ARBA" id="ARBA00023239"/>
    </source>
</evidence>
<proteinExistence type="inferred from homology"/>
<dbReference type="Pfam" id="PF04828">
    <property type="entry name" value="GFA"/>
    <property type="match status" value="1"/>
</dbReference>
<dbReference type="PROSITE" id="PS51891">
    <property type="entry name" value="CENP_V_GFA"/>
    <property type="match status" value="1"/>
</dbReference>
<dbReference type="InterPro" id="IPR006913">
    <property type="entry name" value="CENP-V/GFA"/>
</dbReference>
<dbReference type="SUPFAM" id="SSF51316">
    <property type="entry name" value="Mss4-like"/>
    <property type="match status" value="1"/>
</dbReference>
<dbReference type="PANTHER" id="PTHR33337:SF40">
    <property type="entry name" value="CENP-V_GFA DOMAIN-CONTAINING PROTEIN-RELATED"/>
    <property type="match status" value="1"/>
</dbReference>
<evidence type="ECO:0000259" key="5">
    <source>
        <dbReference type="PROSITE" id="PS51891"/>
    </source>
</evidence>
<keyword evidence="3" id="KW-0862">Zinc</keyword>
<dbReference type="InterPro" id="IPR011057">
    <property type="entry name" value="Mss4-like_sf"/>
</dbReference>
<feature type="domain" description="CENP-V/GFA" evidence="5">
    <location>
        <begin position="7"/>
        <end position="120"/>
    </location>
</feature>
<dbReference type="Proteomes" id="UP000199657">
    <property type="component" value="Unassembled WGS sequence"/>
</dbReference>
<accession>A0A1H8UZK7</accession>
<dbReference type="EMBL" id="FOEG01000009">
    <property type="protein sequence ID" value="SEP08417.1"/>
    <property type="molecule type" value="Genomic_DNA"/>
</dbReference>
<evidence type="ECO:0000313" key="6">
    <source>
        <dbReference type="EMBL" id="SEP08417.1"/>
    </source>
</evidence>
<evidence type="ECO:0000313" key="7">
    <source>
        <dbReference type="Proteomes" id="UP000199657"/>
    </source>
</evidence>
<keyword evidence="4" id="KW-0456">Lyase</keyword>
<dbReference type="OrthoDB" id="4188830at2"/>
<dbReference type="AlphaFoldDB" id="A0A1H8UZK7"/>
<dbReference type="GO" id="GO:0046872">
    <property type="term" value="F:metal ion binding"/>
    <property type="evidence" value="ECO:0007669"/>
    <property type="project" value="UniProtKB-KW"/>
</dbReference>
<evidence type="ECO:0000256" key="2">
    <source>
        <dbReference type="ARBA" id="ARBA00022723"/>
    </source>
</evidence>
<dbReference type="PANTHER" id="PTHR33337">
    <property type="entry name" value="GFA DOMAIN-CONTAINING PROTEIN"/>
    <property type="match status" value="1"/>
</dbReference>
<reference evidence="6 7" key="1">
    <citation type="submission" date="2016-10" db="EMBL/GenBank/DDBJ databases">
        <authorList>
            <person name="de Groot N.N."/>
        </authorList>
    </citation>
    <scope>NUCLEOTIDE SEQUENCE [LARGE SCALE GENOMIC DNA]</scope>
    <source>
        <strain evidence="6 7">CGMCC 1.6291</strain>
    </source>
</reference>
<dbReference type="RefSeq" id="WP_091645425.1">
    <property type="nucleotide sequence ID" value="NZ_FOEG01000009.1"/>
</dbReference>
<keyword evidence="7" id="KW-1185">Reference proteome</keyword>
<evidence type="ECO:0000256" key="3">
    <source>
        <dbReference type="ARBA" id="ARBA00022833"/>
    </source>
</evidence>
<dbReference type="Gene3D" id="3.90.1590.10">
    <property type="entry name" value="glutathione-dependent formaldehyde- activating enzyme (gfa)"/>
    <property type="match status" value="1"/>
</dbReference>
<dbReference type="GO" id="GO:0016846">
    <property type="term" value="F:carbon-sulfur lyase activity"/>
    <property type="evidence" value="ECO:0007669"/>
    <property type="project" value="InterPro"/>
</dbReference>
<gene>
    <name evidence="6" type="ORF">SAMN04488052_1092</name>
</gene>
<comment type="similarity">
    <text evidence="1">Belongs to the Gfa family.</text>
</comment>